<organism evidence="2 3">
    <name type="scientific">Brotaphodocola catenula</name>
    <dbReference type="NCBI Taxonomy" id="2885361"/>
    <lineage>
        <taxon>Bacteria</taxon>
        <taxon>Bacillati</taxon>
        <taxon>Bacillota</taxon>
        <taxon>Clostridia</taxon>
        <taxon>Lachnospirales</taxon>
        <taxon>Lachnospiraceae</taxon>
        <taxon>Brotaphodocola</taxon>
    </lineage>
</organism>
<dbReference type="SMART" id="SM00974">
    <property type="entry name" value="T5orf172"/>
    <property type="match status" value="1"/>
</dbReference>
<feature type="domain" description="Bacteriophage T5 Orf172 DNA-binding" evidence="1">
    <location>
        <begin position="11"/>
        <end position="92"/>
    </location>
</feature>
<dbReference type="EMBL" id="JAJEPU010000009">
    <property type="protein sequence ID" value="MCC2164151.1"/>
    <property type="molecule type" value="Genomic_DNA"/>
</dbReference>
<sequence>MARGILYVMTTIVNGLVKIGKTGTNNFESRMYTLEHNGYANVTGLKRRFAIEVEDYDEKENLLDTIFNKSNVVGTELFAVDVNIVVQLLSSFEGKVVYPKSEDKEKIFDDATSGIVEKSSTEIEKIPTGKAKRFKFSMVGISEGEELTYVKNPSVKVKVADDGHVFYCGQKYSMSTLVKVLSGVSKPVQGPHWFAYKGKRLTDLRSEKEKEAMR</sequence>
<dbReference type="Proteomes" id="UP001198962">
    <property type="component" value="Unassembled WGS sequence"/>
</dbReference>
<evidence type="ECO:0000313" key="2">
    <source>
        <dbReference type="EMBL" id="MCC2164151.1"/>
    </source>
</evidence>
<evidence type="ECO:0000313" key="3">
    <source>
        <dbReference type="Proteomes" id="UP001198962"/>
    </source>
</evidence>
<proteinExistence type="predicted"/>
<protein>
    <recommendedName>
        <fullName evidence="1">Bacteriophage T5 Orf172 DNA-binding domain-containing protein</fullName>
    </recommendedName>
</protein>
<dbReference type="InterPro" id="IPR018306">
    <property type="entry name" value="Phage_T5_Orf172_DNA-bd"/>
</dbReference>
<accession>A0AAE3AM06</accession>
<dbReference type="RefSeq" id="WP_308450871.1">
    <property type="nucleotide sequence ID" value="NZ_JAJEPU010000009.1"/>
</dbReference>
<dbReference type="AlphaFoldDB" id="A0AAE3AM06"/>
<keyword evidence="3" id="KW-1185">Reference proteome</keyword>
<reference evidence="2" key="1">
    <citation type="submission" date="2021-10" db="EMBL/GenBank/DDBJ databases">
        <title>Anaerobic single-cell dispensing facilitates the cultivation of human gut bacteria.</title>
        <authorList>
            <person name="Afrizal A."/>
        </authorList>
    </citation>
    <scope>NUCLEOTIDE SEQUENCE</scope>
    <source>
        <strain evidence="2">CLA-AA-H274</strain>
    </source>
</reference>
<name>A0AAE3AM06_9FIRM</name>
<evidence type="ECO:0000259" key="1">
    <source>
        <dbReference type="SMART" id="SM00974"/>
    </source>
</evidence>
<dbReference type="Pfam" id="PF10544">
    <property type="entry name" value="T5orf172"/>
    <property type="match status" value="1"/>
</dbReference>
<gene>
    <name evidence="2" type="ORF">LKD32_04490</name>
</gene>
<comment type="caution">
    <text evidence="2">The sequence shown here is derived from an EMBL/GenBank/DDBJ whole genome shotgun (WGS) entry which is preliminary data.</text>
</comment>